<evidence type="ECO:0000313" key="2">
    <source>
        <dbReference type="EMBL" id="MFC5665033.1"/>
    </source>
</evidence>
<dbReference type="SUPFAM" id="SSF53756">
    <property type="entry name" value="UDP-Glycosyltransferase/glycogen phosphorylase"/>
    <property type="match status" value="1"/>
</dbReference>
<evidence type="ECO:0000256" key="1">
    <source>
        <dbReference type="SAM" id="MobiDB-lite"/>
    </source>
</evidence>
<feature type="region of interest" description="Disordered" evidence="1">
    <location>
        <begin position="1"/>
        <end position="22"/>
    </location>
</feature>
<evidence type="ECO:0000313" key="3">
    <source>
        <dbReference type="Proteomes" id="UP001595975"/>
    </source>
</evidence>
<evidence type="ECO:0008006" key="4">
    <source>
        <dbReference type="Google" id="ProtNLM"/>
    </source>
</evidence>
<name>A0ABW0X5I7_9ACTN</name>
<reference evidence="3" key="1">
    <citation type="journal article" date="2019" name="Int. J. Syst. Evol. Microbiol.">
        <title>The Global Catalogue of Microorganisms (GCM) 10K type strain sequencing project: providing services to taxonomists for standard genome sequencing and annotation.</title>
        <authorList>
            <consortium name="The Broad Institute Genomics Platform"/>
            <consortium name="The Broad Institute Genome Sequencing Center for Infectious Disease"/>
            <person name="Wu L."/>
            <person name="Ma J."/>
        </authorList>
    </citation>
    <scope>NUCLEOTIDE SEQUENCE [LARGE SCALE GENOMIC DNA]</scope>
    <source>
        <strain evidence="3">CGMCC 4.1437</strain>
    </source>
</reference>
<keyword evidence="3" id="KW-1185">Reference proteome</keyword>
<sequence length="466" mass="50202">GSREPGAGSREPGAGSREPGAFGLTPEWLVHEGRLIHTAIALSHEEQRGRLAATCPDALPRSVVVGDPCFDQLCASQPLRATYRRALGLLPGQRLVVLSSTWGRESLLASAGGDAMRRLLAELPTDEYRFLAAVHPNSWAFHGAWQISQWLAPLVDYGLLLPAPESEVWKAALVAADFLVGDHGSVTFYGFCLGIPTLLGSFGQSSVAAGSPMDELGRLVPRLGRTGLHDQLRATAQSQAEEESHLRTLRGLVTSRPGRAAAELRSLFYRHLDLPEPQTPATPRVVALPPPLPRNERQPATLPAMFVSVTLEPASDARWSVTVERRPASLQRAERGHLAGAHLSCDHADPDPRWRHAADLLLVPHDRLAADTPLDEAARIGTLARQDAATAVESTDHGCTVLLPTGRQLRSHWLEKADWAGFEVAASVTFAALTAETHHPDGRHGLRVHVHGGPDQPSGLLLIRAG</sequence>
<gene>
    <name evidence="2" type="ORF">ACFP3U_18860</name>
</gene>
<organism evidence="2 3">
    <name type="scientific">Kitasatospora misakiensis</name>
    <dbReference type="NCBI Taxonomy" id="67330"/>
    <lineage>
        <taxon>Bacteria</taxon>
        <taxon>Bacillati</taxon>
        <taxon>Actinomycetota</taxon>
        <taxon>Actinomycetes</taxon>
        <taxon>Kitasatosporales</taxon>
        <taxon>Streptomycetaceae</taxon>
        <taxon>Kitasatospora</taxon>
    </lineage>
</organism>
<feature type="non-terminal residue" evidence="2">
    <location>
        <position position="1"/>
    </location>
</feature>
<protein>
    <recommendedName>
        <fullName evidence="4">Translation initiation factor 2</fullName>
    </recommendedName>
</protein>
<accession>A0ABW0X5I7</accession>
<dbReference type="Proteomes" id="UP001595975">
    <property type="component" value="Unassembled WGS sequence"/>
</dbReference>
<dbReference type="EMBL" id="JBHSOF010000023">
    <property type="protein sequence ID" value="MFC5665033.1"/>
    <property type="molecule type" value="Genomic_DNA"/>
</dbReference>
<comment type="caution">
    <text evidence="2">The sequence shown here is derived from an EMBL/GenBank/DDBJ whole genome shotgun (WGS) entry which is preliminary data.</text>
</comment>
<proteinExistence type="predicted"/>